<feature type="chain" id="PRO_5036721854" evidence="11">
    <location>
        <begin position="22"/>
        <end position="362"/>
    </location>
</feature>
<evidence type="ECO:0000259" key="12">
    <source>
        <dbReference type="Pfam" id="PF13609"/>
    </source>
</evidence>
<dbReference type="CDD" id="cd00342">
    <property type="entry name" value="gram_neg_porins"/>
    <property type="match status" value="1"/>
</dbReference>
<keyword evidence="8" id="KW-0626">Porin</keyword>
<evidence type="ECO:0000256" key="1">
    <source>
        <dbReference type="ARBA" id="ARBA00004571"/>
    </source>
</evidence>
<evidence type="ECO:0000256" key="2">
    <source>
        <dbReference type="ARBA" id="ARBA00011233"/>
    </source>
</evidence>
<dbReference type="EMBL" id="JADWYS010000001">
    <property type="protein sequence ID" value="MBG9388064.1"/>
    <property type="molecule type" value="Genomic_DNA"/>
</dbReference>
<dbReference type="PANTHER" id="PTHR34501">
    <property type="entry name" value="PROTEIN YDDL-RELATED"/>
    <property type="match status" value="1"/>
</dbReference>
<name>A0A931H3U4_9BURK</name>
<dbReference type="GO" id="GO:0015288">
    <property type="term" value="F:porin activity"/>
    <property type="evidence" value="ECO:0007669"/>
    <property type="project" value="UniProtKB-KW"/>
</dbReference>
<evidence type="ECO:0000256" key="7">
    <source>
        <dbReference type="ARBA" id="ARBA00023065"/>
    </source>
</evidence>
<comment type="caution">
    <text evidence="13">The sequence shown here is derived from an EMBL/GenBank/DDBJ whole genome shotgun (WGS) entry which is preliminary data.</text>
</comment>
<keyword evidence="5" id="KW-0812">Transmembrane</keyword>
<keyword evidence="7" id="KW-0406">Ion transport</keyword>
<dbReference type="InterPro" id="IPR033900">
    <property type="entry name" value="Gram_neg_porin_domain"/>
</dbReference>
<evidence type="ECO:0000256" key="5">
    <source>
        <dbReference type="ARBA" id="ARBA00022692"/>
    </source>
</evidence>
<dbReference type="InterPro" id="IPR050298">
    <property type="entry name" value="Gram-neg_bact_OMP"/>
</dbReference>
<dbReference type="Proteomes" id="UP000651050">
    <property type="component" value="Unassembled WGS sequence"/>
</dbReference>
<dbReference type="SUPFAM" id="SSF56935">
    <property type="entry name" value="Porins"/>
    <property type="match status" value="1"/>
</dbReference>
<dbReference type="PANTHER" id="PTHR34501:SF9">
    <property type="entry name" value="MAJOR OUTER MEMBRANE PROTEIN P.IA"/>
    <property type="match status" value="1"/>
</dbReference>
<evidence type="ECO:0000256" key="3">
    <source>
        <dbReference type="ARBA" id="ARBA00022448"/>
    </source>
</evidence>
<dbReference type="Pfam" id="PF13609">
    <property type="entry name" value="Porin_4"/>
    <property type="match status" value="1"/>
</dbReference>
<dbReference type="GO" id="GO:0006811">
    <property type="term" value="P:monoatomic ion transport"/>
    <property type="evidence" value="ECO:0007669"/>
    <property type="project" value="UniProtKB-KW"/>
</dbReference>
<reference evidence="13" key="1">
    <citation type="submission" date="2020-11" db="EMBL/GenBank/DDBJ databases">
        <title>Bacterial whole genome sequence for Caenimonas sp. DR4.4.</title>
        <authorList>
            <person name="Le V."/>
            <person name="Ko S.-R."/>
            <person name="Ahn C.-Y."/>
            <person name="Oh H.-M."/>
        </authorList>
    </citation>
    <scope>NUCLEOTIDE SEQUENCE</scope>
    <source>
        <strain evidence="13">DR4.4</strain>
    </source>
</reference>
<dbReference type="RefSeq" id="WP_196985943.1">
    <property type="nucleotide sequence ID" value="NZ_JADWYS010000001.1"/>
</dbReference>
<feature type="signal peptide" evidence="11">
    <location>
        <begin position="1"/>
        <end position="21"/>
    </location>
</feature>
<dbReference type="InterPro" id="IPR023614">
    <property type="entry name" value="Porin_dom_sf"/>
</dbReference>
<protein>
    <submittedName>
        <fullName evidence="13">Porin</fullName>
    </submittedName>
</protein>
<keyword evidence="9" id="KW-0472">Membrane</keyword>
<keyword evidence="6 11" id="KW-0732">Signal</keyword>
<feature type="domain" description="Porin" evidence="12">
    <location>
        <begin position="9"/>
        <end position="334"/>
    </location>
</feature>
<keyword evidence="3" id="KW-0813">Transport</keyword>
<evidence type="ECO:0000313" key="13">
    <source>
        <dbReference type="EMBL" id="MBG9388064.1"/>
    </source>
</evidence>
<dbReference type="AlphaFoldDB" id="A0A931H3U4"/>
<dbReference type="Gene3D" id="2.40.160.10">
    <property type="entry name" value="Porin"/>
    <property type="match status" value="1"/>
</dbReference>
<accession>A0A931H3U4</accession>
<evidence type="ECO:0000256" key="4">
    <source>
        <dbReference type="ARBA" id="ARBA00022452"/>
    </source>
</evidence>
<evidence type="ECO:0000256" key="10">
    <source>
        <dbReference type="ARBA" id="ARBA00023237"/>
    </source>
</evidence>
<dbReference type="GO" id="GO:0046930">
    <property type="term" value="C:pore complex"/>
    <property type="evidence" value="ECO:0007669"/>
    <property type="project" value="UniProtKB-KW"/>
</dbReference>
<evidence type="ECO:0000256" key="9">
    <source>
        <dbReference type="ARBA" id="ARBA00023136"/>
    </source>
</evidence>
<sequence>MKLSHFALATAACIAAGNACAQSNVTIGGIVDINLAHGSGSIANKSFVGSSGIGASQLRFTGVEDLGGQLRAGFWLDSMLQPDSGAGTPTNTNNQASGGAAALAGSQGLTFNRRSTLSLGGPLGELRLGRDYTPSYWNLPVYDPFGNLGVGSTHTLNGAITGATGVRASNAIAYYYGHAFNAFATGQSLQGLNVGAMAYAGENASNAADAGSGNGASVRVGWTAPAWSVAAATGRTRNVAGDLRQTNLGGAYDFGVVRVMGHLVRDRNGAVTAKGYLLGLTAAVGIHQWRASVSAYETDAPGRPKATKLAVGYVHNLSKRTAVYATGAVIDNEGGAAFGLNQAVTAPNARSRGFDLGVRHSF</sequence>
<proteinExistence type="predicted"/>
<evidence type="ECO:0000256" key="6">
    <source>
        <dbReference type="ARBA" id="ARBA00022729"/>
    </source>
</evidence>
<keyword evidence="10" id="KW-0998">Cell outer membrane</keyword>
<gene>
    <name evidence="13" type="ORF">I5803_08535</name>
</gene>
<comment type="subunit">
    <text evidence="2">Homotrimer.</text>
</comment>
<keyword evidence="14" id="KW-1185">Reference proteome</keyword>
<keyword evidence="4" id="KW-1134">Transmembrane beta strand</keyword>
<comment type="subcellular location">
    <subcellularLocation>
        <location evidence="1">Cell outer membrane</location>
        <topology evidence="1">Multi-pass membrane protein</topology>
    </subcellularLocation>
</comment>
<evidence type="ECO:0000313" key="14">
    <source>
        <dbReference type="Proteomes" id="UP000651050"/>
    </source>
</evidence>
<evidence type="ECO:0000256" key="8">
    <source>
        <dbReference type="ARBA" id="ARBA00023114"/>
    </source>
</evidence>
<evidence type="ECO:0000256" key="11">
    <source>
        <dbReference type="SAM" id="SignalP"/>
    </source>
</evidence>
<dbReference type="GO" id="GO:0009279">
    <property type="term" value="C:cell outer membrane"/>
    <property type="evidence" value="ECO:0007669"/>
    <property type="project" value="UniProtKB-SubCell"/>
</dbReference>
<organism evidence="13 14">
    <name type="scientific">Caenimonas aquaedulcis</name>
    <dbReference type="NCBI Taxonomy" id="2793270"/>
    <lineage>
        <taxon>Bacteria</taxon>
        <taxon>Pseudomonadati</taxon>
        <taxon>Pseudomonadota</taxon>
        <taxon>Betaproteobacteria</taxon>
        <taxon>Burkholderiales</taxon>
        <taxon>Comamonadaceae</taxon>
        <taxon>Caenimonas</taxon>
    </lineage>
</organism>